<reference evidence="2" key="1">
    <citation type="journal article" date="2007" name="Nature">
        <title>The grapevine genome sequence suggests ancestral hexaploidization in major angiosperm phyla.</title>
        <authorList>
            <consortium name="The French-Italian Public Consortium for Grapevine Genome Characterization."/>
            <person name="Jaillon O."/>
            <person name="Aury J.-M."/>
            <person name="Noel B."/>
            <person name="Policriti A."/>
            <person name="Clepet C."/>
            <person name="Casagrande A."/>
            <person name="Choisne N."/>
            <person name="Aubourg S."/>
            <person name="Vitulo N."/>
            <person name="Jubin C."/>
            <person name="Vezzi A."/>
            <person name="Legeai F."/>
            <person name="Hugueney P."/>
            <person name="Dasilva C."/>
            <person name="Horner D."/>
            <person name="Mica E."/>
            <person name="Jublot D."/>
            <person name="Poulain J."/>
            <person name="Bruyere C."/>
            <person name="Billault A."/>
            <person name="Segurens B."/>
            <person name="Gouyvenoux M."/>
            <person name="Ugarte E."/>
            <person name="Cattonaro F."/>
            <person name="Anthouard V."/>
            <person name="Vico V."/>
            <person name="Del Fabbro C."/>
            <person name="Alaux M."/>
            <person name="Di Gaspero G."/>
            <person name="Dumas V."/>
            <person name="Felice N."/>
            <person name="Paillard S."/>
            <person name="Juman I."/>
            <person name="Moroldo M."/>
            <person name="Scalabrin S."/>
            <person name="Canaguier A."/>
            <person name="Le Clainche I."/>
            <person name="Malacrida G."/>
            <person name="Durand E."/>
            <person name="Pesole G."/>
            <person name="Laucou V."/>
            <person name="Chatelet P."/>
            <person name="Merdinoglu D."/>
            <person name="Delledonne M."/>
            <person name="Pezzotti M."/>
            <person name="Lecharny A."/>
            <person name="Scarpelli C."/>
            <person name="Artiguenave F."/>
            <person name="Pe M.E."/>
            <person name="Valle G."/>
            <person name="Morgante M."/>
            <person name="Caboche M."/>
            <person name="Adam-Blondon A.-F."/>
            <person name="Weissenbach J."/>
            <person name="Quetier F."/>
            <person name="Wincker P."/>
        </authorList>
    </citation>
    <scope>NUCLEOTIDE SEQUENCE [LARGE SCALE GENOMIC DNA]</scope>
    <source>
        <strain evidence="2">cv. Pinot noir / PN40024</strain>
    </source>
</reference>
<organism evidence="1 2">
    <name type="scientific">Vitis vinifera</name>
    <name type="common">Grape</name>
    <dbReference type="NCBI Taxonomy" id="29760"/>
    <lineage>
        <taxon>Eukaryota</taxon>
        <taxon>Viridiplantae</taxon>
        <taxon>Streptophyta</taxon>
        <taxon>Embryophyta</taxon>
        <taxon>Tracheophyta</taxon>
        <taxon>Spermatophyta</taxon>
        <taxon>Magnoliopsida</taxon>
        <taxon>eudicotyledons</taxon>
        <taxon>Gunneridae</taxon>
        <taxon>Pentapetalae</taxon>
        <taxon>rosids</taxon>
        <taxon>Vitales</taxon>
        <taxon>Vitaceae</taxon>
        <taxon>Viteae</taxon>
        <taxon>Vitis</taxon>
    </lineage>
</organism>
<accession>D7TAK4</accession>
<protein>
    <submittedName>
        <fullName evidence="1">Uncharacterized protein</fullName>
    </submittedName>
</protein>
<evidence type="ECO:0000313" key="2">
    <source>
        <dbReference type="Proteomes" id="UP000009183"/>
    </source>
</evidence>
<dbReference type="HOGENOM" id="CLU_3072590_0_0_1"/>
<dbReference type="Proteomes" id="UP000009183">
    <property type="component" value="Chromosome 1"/>
</dbReference>
<proteinExistence type="predicted"/>
<dbReference type="InParanoid" id="D7TAK4"/>
<keyword evidence="2" id="KW-1185">Reference proteome</keyword>
<gene>
    <name evidence="1" type="ordered locus">VIT_01s0010g02250</name>
</gene>
<evidence type="ECO:0000313" key="1">
    <source>
        <dbReference type="EMBL" id="CBI27527.3"/>
    </source>
</evidence>
<dbReference type="AlphaFoldDB" id="D7TAK4"/>
<dbReference type="EMBL" id="FN595754">
    <property type="protein sequence ID" value="CBI27527.3"/>
    <property type="molecule type" value="Genomic_DNA"/>
</dbReference>
<dbReference type="PaxDb" id="29760-VIT_01s0010g02250.t01"/>
<sequence>MRSNLLGHGWHLPIIKFRSLELSENDLLRQADSPIFCALSTTEKIPQKPRSDL</sequence>
<name>D7TAK4_VITVI</name>